<dbReference type="AlphaFoldDB" id="A0A6A6CB18"/>
<gene>
    <name evidence="1" type="ORF">M409DRAFT_57094</name>
</gene>
<reference evidence="1" key="1">
    <citation type="journal article" date="2020" name="Stud. Mycol.">
        <title>101 Dothideomycetes genomes: a test case for predicting lifestyles and emergence of pathogens.</title>
        <authorList>
            <person name="Haridas S."/>
            <person name="Albert R."/>
            <person name="Binder M."/>
            <person name="Bloem J."/>
            <person name="Labutti K."/>
            <person name="Salamov A."/>
            <person name="Andreopoulos B."/>
            <person name="Baker S."/>
            <person name="Barry K."/>
            <person name="Bills G."/>
            <person name="Bluhm B."/>
            <person name="Cannon C."/>
            <person name="Castanera R."/>
            <person name="Culley D."/>
            <person name="Daum C."/>
            <person name="Ezra D."/>
            <person name="Gonzalez J."/>
            <person name="Henrissat B."/>
            <person name="Kuo A."/>
            <person name="Liang C."/>
            <person name="Lipzen A."/>
            <person name="Lutzoni F."/>
            <person name="Magnuson J."/>
            <person name="Mondo S."/>
            <person name="Nolan M."/>
            <person name="Ohm R."/>
            <person name="Pangilinan J."/>
            <person name="Park H.-J."/>
            <person name="Ramirez L."/>
            <person name="Alfaro M."/>
            <person name="Sun H."/>
            <person name="Tritt A."/>
            <person name="Yoshinaga Y."/>
            <person name="Zwiers L.-H."/>
            <person name="Turgeon B."/>
            <person name="Goodwin S."/>
            <person name="Spatafora J."/>
            <person name="Crous P."/>
            <person name="Grigoriev I."/>
        </authorList>
    </citation>
    <scope>NUCLEOTIDE SEQUENCE</scope>
    <source>
        <strain evidence="1">ATCC 36951</strain>
    </source>
</reference>
<evidence type="ECO:0000313" key="2">
    <source>
        <dbReference type="Proteomes" id="UP000799537"/>
    </source>
</evidence>
<dbReference type="EMBL" id="ML993606">
    <property type="protein sequence ID" value="KAF2163993.1"/>
    <property type="molecule type" value="Genomic_DNA"/>
</dbReference>
<dbReference type="PANTHER" id="PTHR38790">
    <property type="entry name" value="2EXR DOMAIN-CONTAINING PROTEIN-RELATED"/>
    <property type="match status" value="1"/>
</dbReference>
<name>A0A6A6CB18_ZASCE</name>
<proteinExistence type="predicted"/>
<evidence type="ECO:0008006" key="3">
    <source>
        <dbReference type="Google" id="ProtNLM"/>
    </source>
</evidence>
<keyword evidence="2" id="KW-1185">Reference proteome</keyword>
<dbReference type="OrthoDB" id="5413827at2759"/>
<dbReference type="RefSeq" id="XP_033664882.1">
    <property type="nucleotide sequence ID" value="XM_033813515.1"/>
</dbReference>
<dbReference type="Proteomes" id="UP000799537">
    <property type="component" value="Unassembled WGS sequence"/>
</dbReference>
<accession>A0A6A6CB18</accession>
<protein>
    <recommendedName>
        <fullName evidence="3">F-box domain-containing protein</fullName>
    </recommendedName>
</protein>
<sequence length="370" mass="42288">MRSALLELPAEIRVNILEHLLQRPIWHTISRPNTQAARDHGYTDGVGHVTLVRERDEWRSISVARPPGLTILCPAILRTCRLLHNEAMGLLYGKCLFVLNIQNMRPPALPFVNGQPAIAAGPTKASIFLRWINHVHIRQHITPEEDLSQNAQALDSLIRCLSPERKTTSLTLHFDSMWFVNDGEWPRDARPEYVWQLFGAELARMRIGDQPQIRVSSHWLELEGKERFDDLALKIGGVEKANIPGDHLDSASIGTTLDGRLAVYHFFCWRPVRIRWIRQQSCSKMRPLLSRAPFQDLNCTRSWSNTAAFDRQDCFDVGIGCCTKMQVFNISLLTTARGYAPVPPSRDDISCRLRSGRFSSLMFRERVFKL</sequence>
<evidence type="ECO:0000313" key="1">
    <source>
        <dbReference type="EMBL" id="KAF2163993.1"/>
    </source>
</evidence>
<organism evidence="1 2">
    <name type="scientific">Zasmidium cellare ATCC 36951</name>
    <dbReference type="NCBI Taxonomy" id="1080233"/>
    <lineage>
        <taxon>Eukaryota</taxon>
        <taxon>Fungi</taxon>
        <taxon>Dikarya</taxon>
        <taxon>Ascomycota</taxon>
        <taxon>Pezizomycotina</taxon>
        <taxon>Dothideomycetes</taxon>
        <taxon>Dothideomycetidae</taxon>
        <taxon>Mycosphaerellales</taxon>
        <taxon>Mycosphaerellaceae</taxon>
        <taxon>Zasmidium</taxon>
    </lineage>
</organism>
<dbReference type="GeneID" id="54566787"/>